<sequence length="136" mass="15539">CGISYIICSLFYMQDQGCTTSKESINICTHFSLIVLSWLYNIHLLIVSFFFLPSIHKDHQRIPREIAFAECLCSGCIDIRTGNETNALNSVEIMQSMMVMRMKENSSDQKDSKKIWIVERISVPVACTCVRPKINP</sequence>
<comment type="subcellular location">
    <subcellularLocation>
        <location evidence="1">Secreted</location>
    </subcellularLocation>
</comment>
<dbReference type="Pfam" id="PF06083">
    <property type="entry name" value="IL17"/>
    <property type="match status" value="1"/>
</dbReference>
<protein>
    <recommendedName>
        <fullName evidence="8">Interleukin-17C</fullName>
    </recommendedName>
</protein>
<organism evidence="6 7">
    <name type="scientific">Erpetoichthys calabaricus</name>
    <name type="common">Rope fish</name>
    <name type="synonym">Calamoichthys calabaricus</name>
    <dbReference type="NCBI Taxonomy" id="27687"/>
    <lineage>
        <taxon>Eukaryota</taxon>
        <taxon>Metazoa</taxon>
        <taxon>Chordata</taxon>
        <taxon>Craniata</taxon>
        <taxon>Vertebrata</taxon>
        <taxon>Euteleostomi</taxon>
        <taxon>Actinopterygii</taxon>
        <taxon>Polypteriformes</taxon>
        <taxon>Polypteridae</taxon>
        <taxon>Erpetoichthys</taxon>
    </lineage>
</organism>
<evidence type="ECO:0000313" key="6">
    <source>
        <dbReference type="Ensembl" id="ENSECRP00000010773.1"/>
    </source>
</evidence>
<keyword evidence="5" id="KW-1133">Transmembrane helix</keyword>
<keyword evidence="4" id="KW-0732">Signal</keyword>
<dbReference type="InterPro" id="IPR010345">
    <property type="entry name" value="IL-17_fam"/>
</dbReference>
<feature type="transmembrane region" description="Helical" evidence="5">
    <location>
        <begin position="31"/>
        <end position="52"/>
    </location>
</feature>
<reference evidence="6" key="1">
    <citation type="submission" date="2021-06" db="EMBL/GenBank/DDBJ databases">
        <authorList>
            <consortium name="Wellcome Sanger Institute Data Sharing"/>
        </authorList>
    </citation>
    <scope>NUCLEOTIDE SEQUENCE [LARGE SCALE GENOMIC DNA]</scope>
</reference>
<proteinExistence type="inferred from homology"/>
<dbReference type="GeneTree" id="ENSGT00940000166375"/>
<dbReference type="Ensembl" id="ENSECRT00000010950.1">
    <property type="protein sequence ID" value="ENSECRP00000010773.1"/>
    <property type="gene ID" value="ENSECRG00000007166.1"/>
</dbReference>
<keyword evidence="5" id="KW-0812">Transmembrane</keyword>
<evidence type="ECO:0000256" key="5">
    <source>
        <dbReference type="SAM" id="Phobius"/>
    </source>
</evidence>
<dbReference type="SUPFAM" id="SSF57501">
    <property type="entry name" value="Cystine-knot cytokines"/>
    <property type="match status" value="1"/>
</dbReference>
<keyword evidence="3" id="KW-0964">Secreted</keyword>
<dbReference type="GO" id="GO:0005576">
    <property type="term" value="C:extracellular region"/>
    <property type="evidence" value="ECO:0007669"/>
    <property type="project" value="UniProtKB-SubCell"/>
</dbReference>
<evidence type="ECO:0000256" key="4">
    <source>
        <dbReference type="ARBA" id="ARBA00022729"/>
    </source>
</evidence>
<evidence type="ECO:0000313" key="7">
    <source>
        <dbReference type="Proteomes" id="UP000694620"/>
    </source>
</evidence>
<dbReference type="InterPro" id="IPR029034">
    <property type="entry name" value="Cystine-knot_cytokine"/>
</dbReference>
<evidence type="ECO:0008006" key="8">
    <source>
        <dbReference type="Google" id="ProtNLM"/>
    </source>
</evidence>
<evidence type="ECO:0000256" key="1">
    <source>
        <dbReference type="ARBA" id="ARBA00004613"/>
    </source>
</evidence>
<keyword evidence="5" id="KW-0472">Membrane</keyword>
<evidence type="ECO:0000256" key="2">
    <source>
        <dbReference type="ARBA" id="ARBA00007236"/>
    </source>
</evidence>
<dbReference type="Gene3D" id="2.10.90.10">
    <property type="entry name" value="Cystine-knot cytokines"/>
    <property type="match status" value="1"/>
</dbReference>
<comment type="similarity">
    <text evidence="2">Belongs to the IL-17 family.</text>
</comment>
<dbReference type="Proteomes" id="UP000694620">
    <property type="component" value="Chromosome 9"/>
</dbReference>
<dbReference type="GO" id="GO:0005125">
    <property type="term" value="F:cytokine activity"/>
    <property type="evidence" value="ECO:0007669"/>
    <property type="project" value="InterPro"/>
</dbReference>
<dbReference type="AlphaFoldDB" id="A0A8C4S8C3"/>
<keyword evidence="7" id="KW-1185">Reference proteome</keyword>
<accession>A0A8C4S8C3</accession>
<evidence type="ECO:0000256" key="3">
    <source>
        <dbReference type="ARBA" id="ARBA00022525"/>
    </source>
</evidence>
<reference evidence="6" key="3">
    <citation type="submission" date="2025-09" db="UniProtKB">
        <authorList>
            <consortium name="Ensembl"/>
        </authorList>
    </citation>
    <scope>IDENTIFICATION</scope>
</reference>
<name>A0A8C4S8C3_ERPCA</name>
<reference evidence="6" key="2">
    <citation type="submission" date="2025-08" db="UniProtKB">
        <authorList>
            <consortium name="Ensembl"/>
        </authorList>
    </citation>
    <scope>IDENTIFICATION</scope>
</reference>